<sequence length="35" mass="4109">MPNIKISLMSIYILIKYILNSQSVNYNFTIKVTMN</sequence>
<name>Q4L454_STAHJ</name>
<gene>
    <name evidence="1" type="ordered locus">SH2264</name>
</gene>
<dbReference type="HOGENOM" id="CLU_3367481_0_0_9"/>
<evidence type="ECO:0000313" key="1">
    <source>
        <dbReference type="EMBL" id="BAE05573.1"/>
    </source>
</evidence>
<dbReference type="AlphaFoldDB" id="Q4L454"/>
<proteinExistence type="predicted"/>
<reference evidence="1 2" key="1">
    <citation type="journal article" date="2005" name="J. Bacteriol.">
        <title>Whole-genome sequencing of Staphylococcus haemolyticus uncovers the extreme plasticity of its genome and the evolution of human-colonizing staphylococcal species.</title>
        <authorList>
            <person name="Takeuchi F."/>
            <person name="Watanabe S."/>
            <person name="Baba T."/>
            <person name="Yuzawa H."/>
            <person name="Ito T."/>
            <person name="Morimoto Y."/>
            <person name="Kuroda M."/>
            <person name="Cui L."/>
            <person name="Takahashi M."/>
            <person name="Ankai A."/>
            <person name="Baba S."/>
            <person name="Fukui S."/>
            <person name="Lee J.C."/>
            <person name="Hiramatsu K."/>
        </authorList>
    </citation>
    <scope>NUCLEOTIDE SEQUENCE [LARGE SCALE GENOMIC DNA]</scope>
    <source>
        <strain evidence="1 2">JCSC1435</strain>
    </source>
</reference>
<dbReference type="Proteomes" id="UP000000543">
    <property type="component" value="Chromosome"/>
</dbReference>
<dbReference type="EMBL" id="AP006716">
    <property type="protein sequence ID" value="BAE05573.1"/>
    <property type="molecule type" value="Genomic_DNA"/>
</dbReference>
<protein>
    <submittedName>
        <fullName evidence="1">Uncharacterized protein</fullName>
    </submittedName>
</protein>
<evidence type="ECO:0000313" key="2">
    <source>
        <dbReference type="Proteomes" id="UP000000543"/>
    </source>
</evidence>
<organism evidence="1 2">
    <name type="scientific">Staphylococcus haemolyticus (strain JCSC1435)</name>
    <dbReference type="NCBI Taxonomy" id="279808"/>
    <lineage>
        <taxon>Bacteria</taxon>
        <taxon>Bacillati</taxon>
        <taxon>Bacillota</taxon>
        <taxon>Bacilli</taxon>
        <taxon>Bacillales</taxon>
        <taxon>Staphylococcaceae</taxon>
        <taxon>Staphylococcus</taxon>
    </lineage>
</organism>
<accession>Q4L454</accession>
<dbReference type="KEGG" id="sha:SH2264"/>